<reference evidence="3" key="1">
    <citation type="submission" date="2009-08" db="EMBL/GenBank/DDBJ databases">
        <title>Annotation of Salpingoeca rosetta.</title>
        <authorList>
            <consortium name="The Broad Institute Genome Sequencing Platform"/>
            <person name="Russ C."/>
            <person name="Cuomo C."/>
            <person name="Burger G."/>
            <person name="Gray M.W."/>
            <person name="Holland P.W.H."/>
            <person name="King N."/>
            <person name="Lang F.B.F."/>
            <person name="Roger A.J."/>
            <person name="Ruiz-Trillo I."/>
            <person name="Young S.K."/>
            <person name="Zeng Q."/>
            <person name="Gargeya S."/>
            <person name="Alvarado L."/>
            <person name="Berlin A."/>
            <person name="Chapman S.B."/>
            <person name="Chen Z."/>
            <person name="Freedman E."/>
            <person name="Gellesch M."/>
            <person name="Goldberg J."/>
            <person name="Griggs A."/>
            <person name="Gujja S."/>
            <person name="Heilman E."/>
            <person name="Heiman D."/>
            <person name="Howarth C."/>
            <person name="Mehta T."/>
            <person name="Neiman D."/>
            <person name="Pearson M."/>
            <person name="Roberts A."/>
            <person name="Saif S."/>
            <person name="Shea T."/>
            <person name="Shenoy N."/>
            <person name="Sisk P."/>
            <person name="Stolte C."/>
            <person name="Sykes S."/>
            <person name="White J."/>
            <person name="Yandava C."/>
            <person name="Haas B."/>
            <person name="Nusbaum C."/>
            <person name="Birren B."/>
        </authorList>
    </citation>
    <scope>NUCLEOTIDE SEQUENCE [LARGE SCALE GENOMIC DNA]</scope>
    <source>
        <strain evidence="3">ATCC 50818</strain>
    </source>
</reference>
<dbReference type="STRING" id="946362.F2UC16"/>
<evidence type="ECO:0000313" key="3">
    <source>
        <dbReference type="EMBL" id="EGD74123.1"/>
    </source>
</evidence>
<dbReference type="Proteomes" id="UP000007799">
    <property type="component" value="Unassembled WGS sequence"/>
</dbReference>
<dbReference type="AlphaFoldDB" id="F2UC16"/>
<dbReference type="InterPro" id="IPR018889">
    <property type="entry name" value="Arpin"/>
</dbReference>
<sequence length="218" mass="23866">MAETQTVNVGAGWSEGSLCSGPGMIVDGILKSKRRFVVVDGDNQRHRYMRLDFEVQGALERQFEGGVEVEALSHVTTRVRTGHLNSSYVSKTERSDRVSQDDAKKRISASQAAMKVEATRFADGTAFLVPERVISGSDLHVGDHFRFRTHGDSCFIESLGVVDRLTKAVTNFSGTSGEADVGDTWAGKIMANKATKEYIPGDDLEGVDSDEWDDDDDD</sequence>
<protein>
    <recommendedName>
        <fullName evidence="2">Arpin</fullName>
    </recommendedName>
</protein>
<dbReference type="KEGG" id="sre:PTSG_06133"/>
<dbReference type="GO" id="GO:0051126">
    <property type="term" value="P:negative regulation of actin nucleation"/>
    <property type="evidence" value="ECO:0007669"/>
    <property type="project" value="InterPro"/>
</dbReference>
<dbReference type="EMBL" id="GL832968">
    <property type="protein sequence ID" value="EGD74123.1"/>
    <property type="molecule type" value="Genomic_DNA"/>
</dbReference>
<dbReference type="GeneID" id="16073598"/>
<accession>F2UC16</accession>
<name>F2UC16_SALR5</name>
<evidence type="ECO:0000313" key="4">
    <source>
        <dbReference type="Proteomes" id="UP000007799"/>
    </source>
</evidence>
<gene>
    <name evidence="3" type="ORF">PTSG_06133</name>
</gene>
<evidence type="ECO:0000256" key="2">
    <source>
        <dbReference type="ARBA" id="ARBA00019314"/>
    </source>
</evidence>
<dbReference type="RefSeq" id="XP_004993024.1">
    <property type="nucleotide sequence ID" value="XM_004992967.1"/>
</dbReference>
<organism evidence="4">
    <name type="scientific">Salpingoeca rosetta (strain ATCC 50818 / BSB-021)</name>
    <dbReference type="NCBI Taxonomy" id="946362"/>
    <lineage>
        <taxon>Eukaryota</taxon>
        <taxon>Choanoflagellata</taxon>
        <taxon>Craspedida</taxon>
        <taxon>Salpingoecidae</taxon>
        <taxon>Salpingoeca</taxon>
    </lineage>
</organism>
<dbReference type="PANTHER" id="PTHR31199:SF1">
    <property type="entry name" value="ARPIN"/>
    <property type="match status" value="1"/>
</dbReference>
<dbReference type="OMA" id="QTVAFWI"/>
<dbReference type="InParanoid" id="F2UC16"/>
<dbReference type="OrthoDB" id="5953051at2759"/>
<proteinExistence type="inferred from homology"/>
<dbReference type="PANTHER" id="PTHR31199">
    <property type="entry name" value="ARPIN"/>
    <property type="match status" value="1"/>
</dbReference>
<keyword evidence="4" id="KW-1185">Reference proteome</keyword>
<dbReference type="Pfam" id="PF10574">
    <property type="entry name" value="UPF0552"/>
    <property type="match status" value="1"/>
</dbReference>
<evidence type="ECO:0000256" key="1">
    <source>
        <dbReference type="ARBA" id="ARBA00008453"/>
    </source>
</evidence>
<comment type="similarity">
    <text evidence="1">Belongs to the Arpin family.</text>
</comment>
<dbReference type="FunCoup" id="F2UC16">
    <property type="interactions" value="37"/>
</dbReference>